<dbReference type="PANTHER" id="PTHR16008">
    <property type="entry name" value="F-BOX ONLY PROTEIN 4"/>
    <property type="match status" value="1"/>
</dbReference>
<reference evidence="1" key="1">
    <citation type="submission" date="2021-03" db="EMBL/GenBank/DDBJ databases">
        <authorList>
            <person name="Li Z."/>
            <person name="Yang C."/>
        </authorList>
    </citation>
    <scope>NUCLEOTIDE SEQUENCE</scope>
    <source>
        <strain evidence="1">Dzin_1.0</strain>
        <tissue evidence="1">Leaf</tissue>
    </source>
</reference>
<evidence type="ECO:0008006" key="3">
    <source>
        <dbReference type="Google" id="ProtNLM"/>
    </source>
</evidence>
<name>A0A9D5CWM1_9LILI</name>
<dbReference type="PANTHER" id="PTHR16008:SF4">
    <property type="entry name" value="F-BOX ONLY PROTEIN 4"/>
    <property type="match status" value="1"/>
</dbReference>
<dbReference type="EMBL" id="JAGGNH010000003">
    <property type="protein sequence ID" value="KAJ0979733.1"/>
    <property type="molecule type" value="Genomic_DNA"/>
</dbReference>
<organism evidence="1 2">
    <name type="scientific">Dioscorea zingiberensis</name>
    <dbReference type="NCBI Taxonomy" id="325984"/>
    <lineage>
        <taxon>Eukaryota</taxon>
        <taxon>Viridiplantae</taxon>
        <taxon>Streptophyta</taxon>
        <taxon>Embryophyta</taxon>
        <taxon>Tracheophyta</taxon>
        <taxon>Spermatophyta</taxon>
        <taxon>Magnoliopsida</taxon>
        <taxon>Liliopsida</taxon>
        <taxon>Dioscoreales</taxon>
        <taxon>Dioscoreaceae</taxon>
        <taxon>Dioscorea</taxon>
    </lineage>
</organism>
<accession>A0A9D5CWM1</accession>
<dbReference type="InterPro" id="IPR036047">
    <property type="entry name" value="F-box-like_dom_sf"/>
</dbReference>
<dbReference type="AlphaFoldDB" id="A0A9D5CWM1"/>
<sequence length="429" mass="49190">MCAPWGAARASGERSARPIACGSLCPRRGGQRWLRPKHHPRVFTFQGWRLFYIDNHRKMAPGLSSLIKFVEECSQNESLEVGYHLKALGELCSMEAGFKDVQLFLFARNNSMFLNLIGLHYSILSLKIPHDDVIEAIQSHHIEERQVCVNWFKLGRWFYGFHLPDESVLARSPSESSQHRKIHQRSRRSRIRVMAAKPGSSQWEPSFNWLLEDIAIAIASRLEVWDVCSLGSCSRFWRALCASDCLWLALSRKRWPALASAEASSSCFQGWRLFYVNNHRKMAAGLSSLIKFVEECSQNESLEVGYHLKALGELRSMEAGFKDVQLFLFARNSSVFLNLIGLHYSILSLEIPHNDVMEALQNHNIAERQVCVNWFKLGRWFYGFRLPDESRSRKVTLRELTTSKGEPILAVLNRGAVHEVLRVQITELT</sequence>
<dbReference type="GO" id="GO:0019005">
    <property type="term" value="C:SCF ubiquitin ligase complex"/>
    <property type="evidence" value="ECO:0007669"/>
    <property type="project" value="TreeGrafter"/>
</dbReference>
<comment type="caution">
    <text evidence="1">The sequence shown here is derived from an EMBL/GenBank/DDBJ whole genome shotgun (WGS) entry which is preliminary data.</text>
</comment>
<dbReference type="GO" id="GO:0000209">
    <property type="term" value="P:protein polyubiquitination"/>
    <property type="evidence" value="ECO:0007669"/>
    <property type="project" value="TreeGrafter"/>
</dbReference>
<keyword evidence="2" id="KW-1185">Reference proteome</keyword>
<protein>
    <recommendedName>
        <fullName evidence="3">F-box domain-containing protein</fullName>
    </recommendedName>
</protein>
<proteinExistence type="predicted"/>
<evidence type="ECO:0000313" key="1">
    <source>
        <dbReference type="EMBL" id="KAJ0979733.1"/>
    </source>
</evidence>
<evidence type="ECO:0000313" key="2">
    <source>
        <dbReference type="Proteomes" id="UP001085076"/>
    </source>
</evidence>
<dbReference type="InterPro" id="IPR039588">
    <property type="entry name" value="FBXO4"/>
</dbReference>
<dbReference type="GO" id="GO:0031146">
    <property type="term" value="P:SCF-dependent proteasomal ubiquitin-dependent protein catabolic process"/>
    <property type="evidence" value="ECO:0007669"/>
    <property type="project" value="InterPro"/>
</dbReference>
<dbReference type="CDD" id="cd09917">
    <property type="entry name" value="F-box_SF"/>
    <property type="match status" value="1"/>
</dbReference>
<dbReference type="Gene3D" id="1.20.1280.50">
    <property type="match status" value="1"/>
</dbReference>
<gene>
    <name evidence="1" type="ORF">J5N97_015207</name>
</gene>
<dbReference type="SUPFAM" id="SSF81383">
    <property type="entry name" value="F-box domain"/>
    <property type="match status" value="1"/>
</dbReference>
<dbReference type="OrthoDB" id="3219396at2759"/>
<dbReference type="Proteomes" id="UP001085076">
    <property type="component" value="Miscellaneous, Linkage group lg03"/>
</dbReference>
<reference evidence="1" key="2">
    <citation type="journal article" date="2022" name="Hortic Res">
        <title>The genome of Dioscorea zingiberensis sheds light on the biosynthesis, origin and evolution of the medicinally important diosgenin saponins.</title>
        <authorList>
            <person name="Li Y."/>
            <person name="Tan C."/>
            <person name="Li Z."/>
            <person name="Guo J."/>
            <person name="Li S."/>
            <person name="Chen X."/>
            <person name="Wang C."/>
            <person name="Dai X."/>
            <person name="Yang H."/>
            <person name="Song W."/>
            <person name="Hou L."/>
            <person name="Xu J."/>
            <person name="Tong Z."/>
            <person name="Xu A."/>
            <person name="Yuan X."/>
            <person name="Wang W."/>
            <person name="Yang Q."/>
            <person name="Chen L."/>
            <person name="Sun Z."/>
            <person name="Wang K."/>
            <person name="Pan B."/>
            <person name="Chen J."/>
            <person name="Bao Y."/>
            <person name="Liu F."/>
            <person name="Qi X."/>
            <person name="Gang D.R."/>
            <person name="Wen J."/>
            <person name="Li J."/>
        </authorList>
    </citation>
    <scope>NUCLEOTIDE SEQUENCE</scope>
    <source>
        <strain evidence="1">Dzin_1.0</strain>
    </source>
</reference>